<feature type="signal peptide" evidence="2">
    <location>
        <begin position="1"/>
        <end position="20"/>
    </location>
</feature>
<gene>
    <name evidence="3" type="ORF">KFE25_011044</name>
</gene>
<accession>A0A8J6C7P7</accession>
<protein>
    <submittedName>
        <fullName evidence="3">Uncharacterized protein</fullName>
    </submittedName>
</protein>
<organism evidence="3 4">
    <name type="scientific">Diacronema lutheri</name>
    <name type="common">Unicellular marine alga</name>
    <name type="synonym">Monochrysis lutheri</name>
    <dbReference type="NCBI Taxonomy" id="2081491"/>
    <lineage>
        <taxon>Eukaryota</taxon>
        <taxon>Haptista</taxon>
        <taxon>Haptophyta</taxon>
        <taxon>Pavlovophyceae</taxon>
        <taxon>Pavlovales</taxon>
        <taxon>Pavlovaceae</taxon>
        <taxon>Diacronema</taxon>
    </lineage>
</organism>
<proteinExistence type="predicted"/>
<evidence type="ECO:0000256" key="2">
    <source>
        <dbReference type="SAM" id="SignalP"/>
    </source>
</evidence>
<feature type="region of interest" description="Disordered" evidence="1">
    <location>
        <begin position="48"/>
        <end position="87"/>
    </location>
</feature>
<dbReference type="EMBL" id="JAGTXO010000036">
    <property type="protein sequence ID" value="KAG8459995.1"/>
    <property type="molecule type" value="Genomic_DNA"/>
</dbReference>
<keyword evidence="2" id="KW-0732">Signal</keyword>
<dbReference type="Proteomes" id="UP000751190">
    <property type="component" value="Unassembled WGS sequence"/>
</dbReference>
<name>A0A8J6C7P7_DIALT</name>
<evidence type="ECO:0000256" key="1">
    <source>
        <dbReference type="SAM" id="MobiDB-lite"/>
    </source>
</evidence>
<keyword evidence="4" id="KW-1185">Reference proteome</keyword>
<comment type="caution">
    <text evidence="3">The sequence shown here is derived from an EMBL/GenBank/DDBJ whole genome shotgun (WGS) entry which is preliminary data.</text>
</comment>
<evidence type="ECO:0000313" key="3">
    <source>
        <dbReference type="EMBL" id="KAG8459995.1"/>
    </source>
</evidence>
<evidence type="ECO:0000313" key="4">
    <source>
        <dbReference type="Proteomes" id="UP000751190"/>
    </source>
</evidence>
<reference evidence="3" key="1">
    <citation type="submission" date="2021-05" db="EMBL/GenBank/DDBJ databases">
        <title>The genome of the haptophyte Pavlova lutheri (Diacronema luteri, Pavlovales) - a model for lipid biosynthesis in eukaryotic algae.</title>
        <authorList>
            <person name="Hulatt C.J."/>
            <person name="Posewitz M.C."/>
        </authorList>
    </citation>
    <scope>NUCLEOTIDE SEQUENCE</scope>
    <source>
        <strain evidence="3">NIVA-4/92</strain>
    </source>
</reference>
<feature type="compositionally biased region" description="Gly residues" evidence="1">
    <location>
        <begin position="75"/>
        <end position="86"/>
    </location>
</feature>
<feature type="chain" id="PRO_5035241176" evidence="2">
    <location>
        <begin position="21"/>
        <end position="125"/>
    </location>
</feature>
<sequence>MSSRTLGVVLLLLAGEAAWAFTPTTRAPPVRMSASSAECPRARAAPCALAGRRNQPGKQAERKRKSVPPARGAAGAAGRGAAGAAGGKKPLETKYIVVYSLVAFGVLYDFFVTHGGKAIWDGGTL</sequence>
<dbReference type="AlphaFoldDB" id="A0A8J6C7P7"/>